<organism evidence="12 13">
    <name type="scientific">Chelatococcus composti</name>
    <dbReference type="NCBI Taxonomy" id="1743235"/>
    <lineage>
        <taxon>Bacteria</taxon>
        <taxon>Pseudomonadati</taxon>
        <taxon>Pseudomonadota</taxon>
        <taxon>Alphaproteobacteria</taxon>
        <taxon>Hyphomicrobiales</taxon>
        <taxon>Chelatococcaceae</taxon>
        <taxon>Chelatococcus</taxon>
    </lineage>
</organism>
<dbReference type="CDD" id="cd03429">
    <property type="entry name" value="NUDIX_NADH_pyrophosphatase_Nudt13"/>
    <property type="match status" value="1"/>
</dbReference>
<dbReference type="PANTHER" id="PTHR42904">
    <property type="entry name" value="NUDIX HYDROLASE, NUDC SUBFAMILY"/>
    <property type="match status" value="1"/>
</dbReference>
<dbReference type="InterPro" id="IPR015797">
    <property type="entry name" value="NUDIX_hydrolase-like_dom_sf"/>
</dbReference>
<dbReference type="SUPFAM" id="SSF55811">
    <property type="entry name" value="Nudix"/>
    <property type="match status" value="1"/>
</dbReference>
<keyword evidence="6 12" id="KW-0378">Hydrolase</keyword>
<evidence type="ECO:0000313" key="13">
    <source>
        <dbReference type="Proteomes" id="UP000588017"/>
    </source>
</evidence>
<evidence type="ECO:0000259" key="11">
    <source>
        <dbReference type="PROSITE" id="PS51462"/>
    </source>
</evidence>
<keyword evidence="7" id="KW-0460">Magnesium</keyword>
<evidence type="ECO:0000256" key="5">
    <source>
        <dbReference type="ARBA" id="ARBA00022723"/>
    </source>
</evidence>
<dbReference type="InterPro" id="IPR050241">
    <property type="entry name" value="NAD-cap_RNA_hydrolase_NudC"/>
</dbReference>
<dbReference type="NCBIfam" id="NF001299">
    <property type="entry name" value="PRK00241.1"/>
    <property type="match status" value="1"/>
</dbReference>
<proteinExistence type="inferred from homology"/>
<evidence type="ECO:0000256" key="2">
    <source>
        <dbReference type="ARBA" id="ARBA00001947"/>
    </source>
</evidence>
<dbReference type="InterPro" id="IPR015375">
    <property type="entry name" value="NADH_PPase-like_N"/>
</dbReference>
<dbReference type="GO" id="GO:0035529">
    <property type="term" value="F:NADH pyrophosphatase activity"/>
    <property type="evidence" value="ECO:0007669"/>
    <property type="project" value="TreeGrafter"/>
</dbReference>
<reference evidence="12 13" key="1">
    <citation type="submission" date="2020-08" db="EMBL/GenBank/DDBJ databases">
        <title>Genomic Encyclopedia of Type Strains, Phase IV (KMG-IV): sequencing the most valuable type-strain genomes for metagenomic binning, comparative biology and taxonomic classification.</title>
        <authorList>
            <person name="Goeker M."/>
        </authorList>
    </citation>
    <scope>NUCLEOTIDE SEQUENCE [LARGE SCALE GENOMIC DNA]</scope>
    <source>
        <strain evidence="12 13">DSM 101465</strain>
    </source>
</reference>
<feature type="region of interest" description="Disordered" evidence="10">
    <location>
        <begin position="1"/>
        <end position="22"/>
    </location>
</feature>
<dbReference type="InterPro" id="IPR049734">
    <property type="entry name" value="NudC-like_C"/>
</dbReference>
<comment type="cofactor">
    <cofactor evidence="1">
        <name>Mg(2+)</name>
        <dbReference type="ChEBI" id="CHEBI:18420"/>
    </cofactor>
</comment>
<gene>
    <name evidence="12" type="ORF">HNQ73_000837</name>
</gene>
<dbReference type="Pfam" id="PF00293">
    <property type="entry name" value="NUDIX"/>
    <property type="match status" value="1"/>
</dbReference>
<dbReference type="PROSITE" id="PS00893">
    <property type="entry name" value="NUDIX_BOX"/>
    <property type="match status" value="1"/>
</dbReference>
<evidence type="ECO:0000313" key="12">
    <source>
        <dbReference type="EMBL" id="MBB6167219.1"/>
    </source>
</evidence>
<dbReference type="GO" id="GO:0006742">
    <property type="term" value="P:NADP+ catabolic process"/>
    <property type="evidence" value="ECO:0007669"/>
    <property type="project" value="TreeGrafter"/>
</dbReference>
<evidence type="ECO:0000256" key="4">
    <source>
        <dbReference type="ARBA" id="ARBA00012381"/>
    </source>
</evidence>
<dbReference type="PANTHER" id="PTHR42904:SF6">
    <property type="entry name" value="NAD-CAPPED RNA HYDROLASE NUDT12"/>
    <property type="match status" value="1"/>
</dbReference>
<sequence length="337" mass="36265">MARDRSDHGALPAGEPFPERSARIGFSRNRLVRHSERREKASDIAAMMAAPEARSFVVAGDVPILRREGEAFTPRFTMAEAAALAPVVETALLGTLDGTPLFATLIAAGEAERLKQGGLFAIDLRSIAVQGLLPPDELGPLGEAKALMDWHRRHGFCANCGARTASASGGWRRDCAACGAQHFPRTDPVVIMLSVRGDRCLLGRQARFAPGMYSCLAGFVEPGETVEDAVRRETMEEAGIRTGRVHYLASQPWPFPSSLMIGCIAEALDENLVVDTLELEHARWFTRAEVGAMLRGEHPDGLTAPLPFAIAHHLLKAFVEEGEGLLTGPLSRPSGSG</sequence>
<dbReference type="Gene3D" id="3.90.79.20">
    <property type="match status" value="1"/>
</dbReference>
<evidence type="ECO:0000256" key="6">
    <source>
        <dbReference type="ARBA" id="ARBA00022801"/>
    </source>
</evidence>
<dbReference type="Pfam" id="PF09296">
    <property type="entry name" value="NUDIX-like"/>
    <property type="match status" value="1"/>
</dbReference>
<dbReference type="InterPro" id="IPR015376">
    <property type="entry name" value="Znr_NADH_PPase"/>
</dbReference>
<dbReference type="GO" id="GO:0019677">
    <property type="term" value="P:NAD+ catabolic process"/>
    <property type="evidence" value="ECO:0007669"/>
    <property type="project" value="TreeGrafter"/>
</dbReference>
<dbReference type="InterPro" id="IPR020084">
    <property type="entry name" value="NUDIX_hydrolase_CS"/>
</dbReference>
<dbReference type="Proteomes" id="UP000588017">
    <property type="component" value="Unassembled WGS sequence"/>
</dbReference>
<dbReference type="EC" id="3.6.1.22" evidence="4"/>
<evidence type="ECO:0000256" key="1">
    <source>
        <dbReference type="ARBA" id="ARBA00001946"/>
    </source>
</evidence>
<accession>A0A841KD73</accession>
<dbReference type="RefSeq" id="WP_183332575.1">
    <property type="nucleotide sequence ID" value="NZ_BMHX01000002.1"/>
</dbReference>
<evidence type="ECO:0000256" key="10">
    <source>
        <dbReference type="SAM" id="MobiDB-lite"/>
    </source>
</evidence>
<dbReference type="PROSITE" id="PS51462">
    <property type="entry name" value="NUDIX"/>
    <property type="match status" value="1"/>
</dbReference>
<evidence type="ECO:0000256" key="8">
    <source>
        <dbReference type="ARBA" id="ARBA00023027"/>
    </source>
</evidence>
<protein>
    <recommendedName>
        <fullName evidence="4">NAD(+) diphosphatase</fullName>
        <ecNumber evidence="4">3.6.1.22</ecNumber>
    </recommendedName>
</protein>
<dbReference type="Gene3D" id="3.90.79.10">
    <property type="entry name" value="Nucleoside Triphosphate Pyrophosphohydrolase"/>
    <property type="match status" value="1"/>
</dbReference>
<dbReference type="GO" id="GO:0046872">
    <property type="term" value="F:metal ion binding"/>
    <property type="evidence" value="ECO:0007669"/>
    <property type="project" value="UniProtKB-KW"/>
</dbReference>
<dbReference type="InterPro" id="IPR000086">
    <property type="entry name" value="NUDIX_hydrolase_dom"/>
</dbReference>
<evidence type="ECO:0000256" key="7">
    <source>
        <dbReference type="ARBA" id="ARBA00022842"/>
    </source>
</evidence>
<name>A0A841KD73_9HYPH</name>
<keyword evidence="8" id="KW-0520">NAD</keyword>
<feature type="domain" description="Nudix hydrolase" evidence="11">
    <location>
        <begin position="184"/>
        <end position="308"/>
    </location>
</feature>
<keyword evidence="5" id="KW-0479">Metal-binding</keyword>
<comment type="cofactor">
    <cofactor evidence="2">
        <name>Zn(2+)</name>
        <dbReference type="ChEBI" id="CHEBI:29105"/>
    </cofactor>
</comment>
<evidence type="ECO:0000256" key="3">
    <source>
        <dbReference type="ARBA" id="ARBA00009595"/>
    </source>
</evidence>
<keyword evidence="13" id="KW-1185">Reference proteome</keyword>
<comment type="caution">
    <text evidence="12">The sequence shown here is derived from an EMBL/GenBank/DDBJ whole genome shotgun (WGS) entry which is preliminary data.</text>
</comment>
<evidence type="ECO:0000256" key="9">
    <source>
        <dbReference type="ARBA" id="ARBA00023679"/>
    </source>
</evidence>
<dbReference type="EMBL" id="JACHEH010000002">
    <property type="protein sequence ID" value="MBB6167219.1"/>
    <property type="molecule type" value="Genomic_DNA"/>
</dbReference>
<dbReference type="GO" id="GO:0005829">
    <property type="term" value="C:cytosol"/>
    <property type="evidence" value="ECO:0007669"/>
    <property type="project" value="TreeGrafter"/>
</dbReference>
<dbReference type="AlphaFoldDB" id="A0A841KD73"/>
<comment type="catalytic activity">
    <reaction evidence="9">
        <text>a 5'-end NAD(+)-phospho-ribonucleoside in mRNA + H2O = a 5'-end phospho-adenosine-phospho-ribonucleoside in mRNA + beta-nicotinamide D-ribonucleotide + 2 H(+)</text>
        <dbReference type="Rhea" id="RHEA:60876"/>
        <dbReference type="Rhea" id="RHEA-COMP:15698"/>
        <dbReference type="Rhea" id="RHEA-COMP:15719"/>
        <dbReference type="ChEBI" id="CHEBI:14649"/>
        <dbReference type="ChEBI" id="CHEBI:15377"/>
        <dbReference type="ChEBI" id="CHEBI:15378"/>
        <dbReference type="ChEBI" id="CHEBI:144029"/>
        <dbReference type="ChEBI" id="CHEBI:144051"/>
    </reaction>
    <physiologicalReaction direction="left-to-right" evidence="9">
        <dbReference type="Rhea" id="RHEA:60877"/>
    </physiologicalReaction>
</comment>
<comment type="similarity">
    <text evidence="3">Belongs to the Nudix hydrolase family. NudC subfamily.</text>
</comment>
<dbReference type="Pfam" id="PF09297">
    <property type="entry name" value="Zn_ribbon_NUD"/>
    <property type="match status" value="1"/>
</dbReference>